<dbReference type="EMBL" id="JAVIZC010000002">
    <property type="protein sequence ID" value="MDR6101734.1"/>
    <property type="molecule type" value="Genomic_DNA"/>
</dbReference>
<evidence type="ECO:0000313" key="1">
    <source>
        <dbReference type="EMBL" id="MDR6101734.1"/>
    </source>
</evidence>
<name>A0AAJ2BF71_9HYPH</name>
<dbReference type="Proteomes" id="UP001255601">
    <property type="component" value="Unassembled WGS sequence"/>
</dbReference>
<gene>
    <name evidence="1" type="ORF">QE369_001931</name>
</gene>
<accession>A0AAJ2BF71</accession>
<evidence type="ECO:0000313" key="2">
    <source>
        <dbReference type="Proteomes" id="UP001255601"/>
    </source>
</evidence>
<protein>
    <submittedName>
        <fullName evidence="1">Uncharacterized protein</fullName>
    </submittedName>
</protein>
<organism evidence="1 2">
    <name type="scientific">Agrobacterium larrymoorei</name>
    <dbReference type="NCBI Taxonomy" id="160699"/>
    <lineage>
        <taxon>Bacteria</taxon>
        <taxon>Pseudomonadati</taxon>
        <taxon>Pseudomonadota</taxon>
        <taxon>Alphaproteobacteria</taxon>
        <taxon>Hyphomicrobiales</taxon>
        <taxon>Rhizobiaceae</taxon>
        <taxon>Rhizobium/Agrobacterium group</taxon>
        <taxon>Agrobacterium</taxon>
    </lineage>
</organism>
<reference evidence="1" key="1">
    <citation type="submission" date="2023-08" db="EMBL/GenBank/DDBJ databases">
        <title>Functional and genomic diversity of the sorghum phyllosphere microbiome.</title>
        <authorList>
            <person name="Shade A."/>
        </authorList>
    </citation>
    <scope>NUCLEOTIDE SEQUENCE</scope>
    <source>
        <strain evidence="1">SORGH_AS_0974</strain>
    </source>
</reference>
<sequence length="31" mass="3278">MTGVISSGVPTRHAKCLLWAINEPTRAGTLP</sequence>
<dbReference type="AlphaFoldDB" id="A0AAJ2BF71"/>
<proteinExistence type="predicted"/>
<comment type="caution">
    <text evidence="1">The sequence shown here is derived from an EMBL/GenBank/DDBJ whole genome shotgun (WGS) entry which is preliminary data.</text>
</comment>